<dbReference type="EMBL" id="JAVFWL010000006">
    <property type="protein sequence ID" value="KAK6760545.1"/>
    <property type="molecule type" value="Genomic_DNA"/>
</dbReference>
<protein>
    <recommendedName>
        <fullName evidence="2">MEIS N-terminal domain-containing protein</fullName>
    </recommendedName>
</protein>
<evidence type="ECO:0000256" key="1">
    <source>
        <dbReference type="ARBA" id="ARBA00023242"/>
    </source>
</evidence>
<dbReference type="Pfam" id="PF16493">
    <property type="entry name" value="Meis_PKNOX_N"/>
    <property type="match status" value="1"/>
</dbReference>
<organism evidence="3 4">
    <name type="scientific">Necator americanus</name>
    <name type="common">Human hookworm</name>
    <dbReference type="NCBI Taxonomy" id="51031"/>
    <lineage>
        <taxon>Eukaryota</taxon>
        <taxon>Metazoa</taxon>
        <taxon>Ecdysozoa</taxon>
        <taxon>Nematoda</taxon>
        <taxon>Chromadorea</taxon>
        <taxon>Rhabditida</taxon>
        <taxon>Rhabditina</taxon>
        <taxon>Rhabditomorpha</taxon>
        <taxon>Strongyloidea</taxon>
        <taxon>Ancylostomatidae</taxon>
        <taxon>Bunostominae</taxon>
        <taxon>Necator</taxon>
    </lineage>
</organism>
<sequence>MSYTITTISGRWLSMLDFLVTRKRLTLRPCYPLTPGANGCHRRKVNRVLVTRKSICADDNHKASSRLFSLKLAPNLEVLLEKRDDFKEHMSSKPGTSSQTTCADEEKKSRLLHEALTKASAVRASKRMQFPLQHVAKGYHRRETPKLVSDAFLEQLPLVSEKSWMYERLCHLYNDLQRLAVKAMQSYGTTICLEPESSSTSSQLTDVELIKCHPLMPVLQLLCEKCGDATHTMQPRAFQMNDVCQEKGQDSDDNSESKRC</sequence>
<dbReference type="Proteomes" id="UP001303046">
    <property type="component" value="Unassembled WGS sequence"/>
</dbReference>
<evidence type="ECO:0000313" key="4">
    <source>
        <dbReference type="Proteomes" id="UP001303046"/>
    </source>
</evidence>
<accession>A0ABR1EDY6</accession>
<gene>
    <name evidence="3" type="primary">Necator_chrX.g22015</name>
    <name evidence="3" type="ORF">RB195_021854</name>
</gene>
<proteinExistence type="predicted"/>
<comment type="caution">
    <text evidence="3">The sequence shown here is derived from an EMBL/GenBank/DDBJ whole genome shotgun (WGS) entry which is preliminary data.</text>
</comment>
<name>A0ABR1EDY6_NECAM</name>
<keyword evidence="1" id="KW-0539">Nucleus</keyword>
<dbReference type="InterPro" id="IPR032453">
    <property type="entry name" value="PKNOX/Meis_N"/>
</dbReference>
<evidence type="ECO:0000259" key="2">
    <source>
        <dbReference type="Pfam" id="PF16493"/>
    </source>
</evidence>
<reference evidence="3 4" key="1">
    <citation type="submission" date="2023-08" db="EMBL/GenBank/DDBJ databases">
        <title>A Necator americanus chromosomal reference genome.</title>
        <authorList>
            <person name="Ilik V."/>
            <person name="Petrzelkova K.J."/>
            <person name="Pardy F."/>
            <person name="Fuh T."/>
            <person name="Niatou-Singa F.S."/>
            <person name="Gouil Q."/>
            <person name="Baker L."/>
            <person name="Ritchie M.E."/>
            <person name="Jex A.R."/>
            <person name="Gazzola D."/>
            <person name="Li H."/>
            <person name="Toshio Fujiwara R."/>
            <person name="Zhan B."/>
            <person name="Aroian R.V."/>
            <person name="Pafco B."/>
            <person name="Schwarz E.M."/>
        </authorList>
    </citation>
    <scope>NUCLEOTIDE SEQUENCE [LARGE SCALE GENOMIC DNA]</scope>
    <source>
        <strain evidence="3 4">Aroian</strain>
        <tissue evidence="3">Whole animal</tissue>
    </source>
</reference>
<feature type="domain" description="MEIS N-terminal" evidence="2">
    <location>
        <begin position="206"/>
        <end position="252"/>
    </location>
</feature>
<keyword evidence="4" id="KW-1185">Reference proteome</keyword>
<evidence type="ECO:0000313" key="3">
    <source>
        <dbReference type="EMBL" id="KAK6760545.1"/>
    </source>
</evidence>